<dbReference type="RefSeq" id="WP_344615329.1">
    <property type="nucleotide sequence ID" value="NZ_BAAARV010000046.1"/>
</dbReference>
<evidence type="ECO:0000313" key="2">
    <source>
        <dbReference type="EMBL" id="GAA2359796.1"/>
    </source>
</evidence>
<feature type="transmembrane region" description="Helical" evidence="1">
    <location>
        <begin position="177"/>
        <end position="197"/>
    </location>
</feature>
<feature type="transmembrane region" description="Helical" evidence="1">
    <location>
        <begin position="224"/>
        <end position="244"/>
    </location>
</feature>
<keyword evidence="1" id="KW-1133">Transmembrane helix</keyword>
<feature type="transmembrane region" description="Helical" evidence="1">
    <location>
        <begin position="110"/>
        <end position="134"/>
    </location>
</feature>
<accession>A0ABN3GS65</accession>
<keyword evidence="1" id="KW-0472">Membrane</keyword>
<dbReference type="Proteomes" id="UP001501444">
    <property type="component" value="Unassembled WGS sequence"/>
</dbReference>
<dbReference type="EMBL" id="BAAARV010000046">
    <property type="protein sequence ID" value="GAA2359796.1"/>
    <property type="molecule type" value="Genomic_DNA"/>
</dbReference>
<organism evidence="2 3">
    <name type="scientific">Dactylosporangium salmoneum</name>
    <dbReference type="NCBI Taxonomy" id="53361"/>
    <lineage>
        <taxon>Bacteria</taxon>
        <taxon>Bacillati</taxon>
        <taxon>Actinomycetota</taxon>
        <taxon>Actinomycetes</taxon>
        <taxon>Micromonosporales</taxon>
        <taxon>Micromonosporaceae</taxon>
        <taxon>Dactylosporangium</taxon>
    </lineage>
</organism>
<keyword evidence="3" id="KW-1185">Reference proteome</keyword>
<feature type="transmembrane region" description="Helical" evidence="1">
    <location>
        <begin position="146"/>
        <end position="170"/>
    </location>
</feature>
<name>A0ABN3GS65_9ACTN</name>
<evidence type="ECO:0000313" key="3">
    <source>
        <dbReference type="Proteomes" id="UP001501444"/>
    </source>
</evidence>
<evidence type="ECO:0008006" key="4">
    <source>
        <dbReference type="Google" id="ProtNLM"/>
    </source>
</evidence>
<proteinExistence type="predicted"/>
<reference evidence="2 3" key="1">
    <citation type="journal article" date="2019" name="Int. J. Syst. Evol. Microbiol.">
        <title>The Global Catalogue of Microorganisms (GCM) 10K type strain sequencing project: providing services to taxonomists for standard genome sequencing and annotation.</title>
        <authorList>
            <consortium name="The Broad Institute Genomics Platform"/>
            <consortium name="The Broad Institute Genome Sequencing Center for Infectious Disease"/>
            <person name="Wu L."/>
            <person name="Ma J."/>
        </authorList>
    </citation>
    <scope>NUCLEOTIDE SEQUENCE [LARGE SCALE GENOMIC DNA]</scope>
    <source>
        <strain evidence="2 3">JCM 3272</strain>
    </source>
</reference>
<sequence length="251" mass="25826">MNLWRLERLRLLRTGRWIALGAVFLLLGFGEPLATRYLGELLSGATGNGYIHVTATKPQPSDGMGAYFGNITTLGTLVVVVIAGLAFSVRANPPLAALYLTHVPGRIRLLVPRLVTIAAAAALASAAGGAAAAYETTLLLGAPAASGTAIGILISSLGAVFAVAVTFLAAMFLRGQVATIAVALGATFVAVPFANLIPGLRDIGPAAFIALPKNLQLNAWSADATWATVVTLLLAAVCVGGGLWRASRWEL</sequence>
<feature type="transmembrane region" description="Helical" evidence="1">
    <location>
        <begin position="67"/>
        <end position="89"/>
    </location>
</feature>
<gene>
    <name evidence="2" type="ORF">GCM10010170_054260</name>
</gene>
<keyword evidence="1" id="KW-0812">Transmembrane</keyword>
<evidence type="ECO:0000256" key="1">
    <source>
        <dbReference type="SAM" id="Phobius"/>
    </source>
</evidence>
<comment type="caution">
    <text evidence="2">The sequence shown here is derived from an EMBL/GenBank/DDBJ whole genome shotgun (WGS) entry which is preliminary data.</text>
</comment>
<protein>
    <recommendedName>
        <fullName evidence="4">ABC transporter permease</fullName>
    </recommendedName>
</protein>